<protein>
    <submittedName>
        <fullName evidence="2">Uncharacterized protein</fullName>
    </submittedName>
</protein>
<proteinExistence type="predicted"/>
<evidence type="ECO:0000256" key="1">
    <source>
        <dbReference type="SAM" id="MobiDB-lite"/>
    </source>
</evidence>
<keyword evidence="3" id="KW-1185">Reference proteome</keyword>
<accession>A0A194PE62</accession>
<evidence type="ECO:0000313" key="2">
    <source>
        <dbReference type="EMBL" id="KPI91552.1"/>
    </source>
</evidence>
<dbReference type="EMBL" id="KQ459606">
    <property type="protein sequence ID" value="KPI91552.1"/>
    <property type="molecule type" value="Genomic_DNA"/>
</dbReference>
<feature type="region of interest" description="Disordered" evidence="1">
    <location>
        <begin position="49"/>
        <end position="70"/>
    </location>
</feature>
<gene>
    <name evidence="2" type="ORF">RR46_15056</name>
</gene>
<organism evidence="2 3">
    <name type="scientific">Papilio xuthus</name>
    <name type="common">Asian swallowtail butterfly</name>
    <dbReference type="NCBI Taxonomy" id="66420"/>
    <lineage>
        <taxon>Eukaryota</taxon>
        <taxon>Metazoa</taxon>
        <taxon>Ecdysozoa</taxon>
        <taxon>Arthropoda</taxon>
        <taxon>Hexapoda</taxon>
        <taxon>Insecta</taxon>
        <taxon>Pterygota</taxon>
        <taxon>Neoptera</taxon>
        <taxon>Endopterygota</taxon>
        <taxon>Lepidoptera</taxon>
        <taxon>Glossata</taxon>
        <taxon>Ditrysia</taxon>
        <taxon>Papilionoidea</taxon>
        <taxon>Papilionidae</taxon>
        <taxon>Papilioninae</taxon>
        <taxon>Papilio</taxon>
    </lineage>
</organism>
<name>A0A194PE62_PAPXU</name>
<evidence type="ECO:0000313" key="3">
    <source>
        <dbReference type="Proteomes" id="UP000053268"/>
    </source>
</evidence>
<sequence length="120" mass="13587">MWSEEAGPSRSSAERRPLVLGLRVPRSYGSVFPYYKFVKDTFREPALCESDRSGGWRPSAASHRAWPPRNMLPPERAALRSASTVLKRLSLRTYSTYSLVRMRRLHSSRPPAPPALPPAH</sequence>
<dbReference type="Proteomes" id="UP000053268">
    <property type="component" value="Unassembled WGS sequence"/>
</dbReference>
<reference evidence="2 3" key="1">
    <citation type="journal article" date="2015" name="Nat. Commun.">
        <title>Outbred genome sequencing and CRISPR/Cas9 gene editing in butterflies.</title>
        <authorList>
            <person name="Li X."/>
            <person name="Fan D."/>
            <person name="Zhang W."/>
            <person name="Liu G."/>
            <person name="Zhang L."/>
            <person name="Zhao L."/>
            <person name="Fang X."/>
            <person name="Chen L."/>
            <person name="Dong Y."/>
            <person name="Chen Y."/>
            <person name="Ding Y."/>
            <person name="Zhao R."/>
            <person name="Feng M."/>
            <person name="Zhu Y."/>
            <person name="Feng Y."/>
            <person name="Jiang X."/>
            <person name="Zhu D."/>
            <person name="Xiang H."/>
            <person name="Feng X."/>
            <person name="Li S."/>
            <person name="Wang J."/>
            <person name="Zhang G."/>
            <person name="Kronforst M.R."/>
            <person name="Wang W."/>
        </authorList>
    </citation>
    <scope>NUCLEOTIDE SEQUENCE [LARGE SCALE GENOMIC DNA]</scope>
    <source>
        <strain evidence="2">Ya'a_city_454_Px</strain>
        <tissue evidence="2">Whole body</tissue>
    </source>
</reference>
<dbReference type="AlphaFoldDB" id="A0A194PE62"/>